<dbReference type="PIRSF" id="PIRSF000390">
    <property type="entry name" value="PLP_StrS"/>
    <property type="match status" value="1"/>
</dbReference>
<dbReference type="EMBL" id="JAAATY010000046">
    <property type="protein sequence ID" value="NRN70883.1"/>
    <property type="molecule type" value="Genomic_DNA"/>
</dbReference>
<name>A0ABX2FHJ5_9PSEU</name>
<dbReference type="PANTHER" id="PTHR30244:SF34">
    <property type="entry name" value="DTDP-4-AMINO-4,6-DIDEOXYGALACTOSE TRANSAMINASE"/>
    <property type="match status" value="1"/>
</dbReference>
<dbReference type="Gene3D" id="3.40.640.10">
    <property type="entry name" value="Type I PLP-dependent aspartate aminotransferase-like (Major domain)"/>
    <property type="match status" value="1"/>
</dbReference>
<dbReference type="Proteomes" id="UP000763557">
    <property type="component" value="Unassembled WGS sequence"/>
</dbReference>
<comment type="cofactor">
    <cofactor evidence="1">
        <name>pyridoxal 5'-phosphate</name>
        <dbReference type="ChEBI" id="CHEBI:597326"/>
    </cofactor>
</comment>
<dbReference type="PANTHER" id="PTHR30244">
    <property type="entry name" value="TRANSAMINASE"/>
    <property type="match status" value="1"/>
</dbReference>
<dbReference type="CDD" id="cd00616">
    <property type="entry name" value="AHBA_syn"/>
    <property type="match status" value="1"/>
</dbReference>
<dbReference type="RefSeq" id="WP_173142041.1">
    <property type="nucleotide sequence ID" value="NZ_CBCSGW010000003.1"/>
</dbReference>
<dbReference type="InterPro" id="IPR000653">
    <property type="entry name" value="DegT/StrS_aminotransferase"/>
</dbReference>
<gene>
    <name evidence="3" type="ORF">GC106_81570</name>
</gene>
<reference evidence="3 4" key="1">
    <citation type="submission" date="2020-01" db="EMBL/GenBank/DDBJ databases">
        <title>Kibdelosporangium persica a novel Actinomycetes from a hot desert in Iran.</title>
        <authorList>
            <person name="Safaei N."/>
            <person name="Zaburannyi N."/>
            <person name="Mueller R."/>
            <person name="Wink J."/>
        </authorList>
    </citation>
    <scope>NUCLEOTIDE SEQUENCE [LARGE SCALE GENOMIC DNA]</scope>
    <source>
        <strain evidence="3 4">4NS15</strain>
    </source>
</reference>
<keyword evidence="2" id="KW-0663">Pyridoxal phosphate</keyword>
<dbReference type="InterPro" id="IPR015422">
    <property type="entry name" value="PyrdxlP-dep_Trfase_small"/>
</dbReference>
<evidence type="ECO:0000256" key="1">
    <source>
        <dbReference type="ARBA" id="ARBA00001933"/>
    </source>
</evidence>
<comment type="similarity">
    <text evidence="2">Belongs to the DegT/DnrJ/EryC1 family.</text>
</comment>
<dbReference type="Pfam" id="PF01041">
    <property type="entry name" value="DegT_DnrJ_EryC1"/>
    <property type="match status" value="1"/>
</dbReference>
<dbReference type="NCBIfam" id="NF011936">
    <property type="entry name" value="PRK15407.1"/>
    <property type="match status" value="1"/>
</dbReference>
<evidence type="ECO:0000256" key="2">
    <source>
        <dbReference type="RuleBase" id="RU004508"/>
    </source>
</evidence>
<proteinExistence type="inferred from homology"/>
<dbReference type="Gene3D" id="3.90.1150.10">
    <property type="entry name" value="Aspartate Aminotransferase, domain 1"/>
    <property type="match status" value="1"/>
</dbReference>
<evidence type="ECO:0000313" key="3">
    <source>
        <dbReference type="EMBL" id="NRN70883.1"/>
    </source>
</evidence>
<protein>
    <submittedName>
        <fullName evidence="3">Lipopolysaccharide biosynthesis protein RfbH</fullName>
    </submittedName>
</protein>
<accession>A0ABX2FHJ5</accession>
<evidence type="ECO:0000313" key="4">
    <source>
        <dbReference type="Proteomes" id="UP000763557"/>
    </source>
</evidence>
<dbReference type="SUPFAM" id="SSF53383">
    <property type="entry name" value="PLP-dependent transferases"/>
    <property type="match status" value="1"/>
</dbReference>
<dbReference type="InterPro" id="IPR015421">
    <property type="entry name" value="PyrdxlP-dep_Trfase_major"/>
</dbReference>
<dbReference type="InterPro" id="IPR015424">
    <property type="entry name" value="PyrdxlP-dep_Trfase"/>
</dbReference>
<organism evidence="3 4">
    <name type="scientific">Kibdelosporangium persicum</name>
    <dbReference type="NCBI Taxonomy" id="2698649"/>
    <lineage>
        <taxon>Bacteria</taxon>
        <taxon>Bacillati</taxon>
        <taxon>Actinomycetota</taxon>
        <taxon>Actinomycetes</taxon>
        <taxon>Pseudonocardiales</taxon>
        <taxon>Pseudonocardiaceae</taxon>
        <taxon>Kibdelosporangium</taxon>
    </lineage>
</organism>
<comment type="caution">
    <text evidence="3">The sequence shown here is derived from an EMBL/GenBank/DDBJ whole genome shotgun (WGS) entry which is preliminary data.</text>
</comment>
<keyword evidence="4" id="KW-1185">Reference proteome</keyword>
<sequence>MTESTAELKAQILTATRDYHKHVTQDTTFRPGITPILPSGAALDASDRAALVEAALDMRIAAGHASREFERSFARTLGLRKAHMTNSGSSANLLALSALTSPQLGDARLRPGDEVITVASGFPTTVNPILQCGMTPVFVDIELGTYNTTAERVADAIGPRTRAIMIAHALGNPFEAAPIAALADEHGMLFVEDNCDAVGSTYQGRLTGGFGDLSTVSFYPAHHITSGEGGCVLTDNLVLARIVESMRDWGRDCWCEPGESDTCRKRFAYQLGSLPEGYDHKYIFSHVGFNLKATDLQAKLALNQLGRLAEFGEARRRNWTRLREGLDDVPWLLLPSATRDSDPSWFGFVITIRPDAPFQRADLVRFLESRKIGTRLLFAGNLTRHPAYLDRRYRIAGTLANSDIVTERTFWIGVYPGITTEMTDYMVESIRAFVAGRS</sequence>